<dbReference type="Pfam" id="PF12796">
    <property type="entry name" value="Ank_2"/>
    <property type="match status" value="2"/>
</dbReference>
<sequence>MGESENYPRYEDYAIAWLCALPVEMAAAEAMLDQRHPDLPTKHHDSNTYVLGRVQYHNVVIACLPCGVYGTVSAARIATEIRFTFPSIQFGLMVGIGGGVPGPQTNIRLGDVVVSKPSREFGGVVQYDSGKLLESRHFVRTGVLNKPPTVLLTAISRLQAAHMLRGNGLSDLVCSTLNMYPLMKETFQCPEKRKDENPECLDWQAFSETSPKRKDNVDLEKTNKPIAVHYGLIASGDKVMKDDKLRDQLAREYGFLCFEMEAAGLMDNFPCLVIRGISDYADSAKCKDWQGYASLTAAAYTRELLSSVHVNQISENLKEFQIDEALLSQITSYDHEKVHQRLAQKRLMGTTQWFLQSPDFQLWISGKATPFLWCSGKIGSGKTIIATAVVEEARLRSSKVKVATVFFYFDEQQVNDQRSLVLSSFIKQLCEFLIRTSVPLPPEVEEILRRHFGPSRQIPDLEDFKSLFTHLFYLVPNAIYVLDGLDSLEQDHVKSLLTYFGSLFRKPGRSPLHSRALFLSRDHLAGNTTVSMFFTNIPRISTSGNVTEDIRIYIEDSIAEKMVFNKLTMDDSLVMDMKSVLTRESSGMFLWVFLQIEILWDTCVSDAEIQHALTALPKDLEETYRRCVQRMNLQDPRILRALIWTRFAAKSLHIEELQEAVAFSVYDTSWERQRIPRSDFVIGSCANLLVLDSSDNHVRFAHTSISQFLDNNRDYIPGCCGELCIAYLSFSDFSLQLDRPTTQTAKTFLPEPSWLLATLSGSQIIKNLFPVSKDQTHSVSLPLRFIHASLARPREQYKFLHYATQHWTRHTKSITSGSGLYNKFTRLALTINDSWNIHPWTSGGRSHLSHIHALFGWAVKECHQPLLLLVLGLNNVTQHIVNIPLLGFHDIGSVEDLTPLHYAAMRGHLRIVCELLQSGETVELLLVHGAEIEHKGIGSLSPLASAARMGRVAVVHLLIQKGAFLEDVDDKGRTPLIRAAEQGHEETTRVLLAHGADHNASDDEGRTALIAATQYGRLKIAKLLVEHKECKPHCRWIPQRGTRQIPGTT</sequence>
<dbReference type="SUPFAM" id="SSF53167">
    <property type="entry name" value="Purine and uridine phosphorylases"/>
    <property type="match status" value="1"/>
</dbReference>
<dbReference type="PANTHER" id="PTHR46082">
    <property type="entry name" value="ATP/GTP-BINDING PROTEIN-RELATED"/>
    <property type="match status" value="1"/>
</dbReference>
<feature type="repeat" description="ANK" evidence="2">
    <location>
        <begin position="895"/>
        <end position="923"/>
    </location>
</feature>
<gene>
    <name evidence="5" type="ORF">BDW42DRAFT_188769</name>
</gene>
<feature type="repeat" description="ANK" evidence="2">
    <location>
        <begin position="938"/>
        <end position="970"/>
    </location>
</feature>
<evidence type="ECO:0000256" key="2">
    <source>
        <dbReference type="PROSITE-ProRule" id="PRU00023"/>
    </source>
</evidence>
<dbReference type="SUPFAM" id="SSF48403">
    <property type="entry name" value="Ankyrin repeat"/>
    <property type="match status" value="1"/>
</dbReference>
<dbReference type="Gene3D" id="1.25.40.20">
    <property type="entry name" value="Ankyrin repeat-containing domain"/>
    <property type="match status" value="1"/>
</dbReference>
<dbReference type="AlphaFoldDB" id="A0A2J5HH30"/>
<dbReference type="GO" id="GO:0003824">
    <property type="term" value="F:catalytic activity"/>
    <property type="evidence" value="ECO:0007669"/>
    <property type="project" value="InterPro"/>
</dbReference>
<dbReference type="InterPro" id="IPR002110">
    <property type="entry name" value="Ankyrin_rpt"/>
</dbReference>
<dbReference type="InterPro" id="IPR027417">
    <property type="entry name" value="P-loop_NTPase"/>
</dbReference>
<evidence type="ECO:0000256" key="1">
    <source>
        <dbReference type="ARBA" id="ARBA00022737"/>
    </source>
</evidence>
<dbReference type="OrthoDB" id="1577640at2759"/>
<dbReference type="Gene3D" id="3.40.50.1580">
    <property type="entry name" value="Nucleoside phosphorylase domain"/>
    <property type="match status" value="1"/>
</dbReference>
<evidence type="ECO:0000313" key="5">
    <source>
        <dbReference type="EMBL" id="PLN76248.1"/>
    </source>
</evidence>
<dbReference type="PROSITE" id="PS50088">
    <property type="entry name" value="ANK_REPEAT"/>
    <property type="match status" value="3"/>
</dbReference>
<dbReference type="EMBL" id="KZ559623">
    <property type="protein sequence ID" value="PLN76248.1"/>
    <property type="molecule type" value="Genomic_DNA"/>
</dbReference>
<proteinExistence type="predicted"/>
<keyword evidence="6" id="KW-1185">Reference proteome</keyword>
<dbReference type="InterPro" id="IPR036770">
    <property type="entry name" value="Ankyrin_rpt-contain_sf"/>
</dbReference>
<name>A0A2J5HH30_9EURO</name>
<dbReference type="PRINTS" id="PR01415">
    <property type="entry name" value="ANKYRIN"/>
</dbReference>
<reference evidence="6" key="1">
    <citation type="submission" date="2017-12" db="EMBL/GenBank/DDBJ databases">
        <authorList>
            <consortium name="DOE Joint Genome Institute"/>
            <person name="Mondo S.J."/>
            <person name="Kjaerbolling I."/>
            <person name="Vesth T.C."/>
            <person name="Frisvad J.C."/>
            <person name="Nybo J.L."/>
            <person name="Theobald S."/>
            <person name="Kuo A."/>
            <person name="Bowyer P."/>
            <person name="Matsuda Y."/>
            <person name="Lyhne E.K."/>
            <person name="Kogle M.E."/>
            <person name="Clum A."/>
            <person name="Lipzen A."/>
            <person name="Salamov A."/>
            <person name="Ngan C.Y."/>
            <person name="Daum C."/>
            <person name="Chiniquy J."/>
            <person name="Barry K."/>
            <person name="LaButti K."/>
            <person name="Haridas S."/>
            <person name="Simmons B.A."/>
            <person name="Magnuson J.K."/>
            <person name="Mortensen U.H."/>
            <person name="Larsen T.O."/>
            <person name="Grigoriev I.V."/>
            <person name="Baker S.E."/>
            <person name="Andersen M.R."/>
            <person name="Nordberg H.P."/>
            <person name="Cantor M.N."/>
            <person name="Hua S.X."/>
        </authorList>
    </citation>
    <scope>NUCLEOTIDE SEQUENCE [LARGE SCALE GENOMIC DNA]</scope>
    <source>
        <strain evidence="6">IBT 19404</strain>
    </source>
</reference>
<feature type="repeat" description="ANK" evidence="2">
    <location>
        <begin position="971"/>
        <end position="1003"/>
    </location>
</feature>
<keyword evidence="1" id="KW-0677">Repeat</keyword>
<dbReference type="PANTHER" id="PTHR46082:SF11">
    <property type="entry name" value="AAA+ ATPASE DOMAIN-CONTAINING PROTEIN-RELATED"/>
    <property type="match status" value="1"/>
</dbReference>
<dbReference type="PROSITE" id="PS50297">
    <property type="entry name" value="ANK_REP_REGION"/>
    <property type="match status" value="2"/>
</dbReference>
<dbReference type="Pfam" id="PF01048">
    <property type="entry name" value="PNP_UDP_1"/>
    <property type="match status" value="1"/>
</dbReference>
<dbReference type="InterPro" id="IPR056884">
    <property type="entry name" value="NPHP3-like_N"/>
</dbReference>
<evidence type="ECO:0000259" key="4">
    <source>
        <dbReference type="Pfam" id="PF24883"/>
    </source>
</evidence>
<evidence type="ECO:0000313" key="6">
    <source>
        <dbReference type="Proteomes" id="UP000235023"/>
    </source>
</evidence>
<accession>A0A2J5HH30</accession>
<dbReference type="InterPro" id="IPR000845">
    <property type="entry name" value="Nucleoside_phosphorylase_d"/>
</dbReference>
<organism evidence="5 6">
    <name type="scientific">Aspergillus taichungensis</name>
    <dbReference type="NCBI Taxonomy" id="482145"/>
    <lineage>
        <taxon>Eukaryota</taxon>
        <taxon>Fungi</taxon>
        <taxon>Dikarya</taxon>
        <taxon>Ascomycota</taxon>
        <taxon>Pezizomycotina</taxon>
        <taxon>Eurotiomycetes</taxon>
        <taxon>Eurotiomycetidae</taxon>
        <taxon>Eurotiales</taxon>
        <taxon>Aspergillaceae</taxon>
        <taxon>Aspergillus</taxon>
        <taxon>Aspergillus subgen. Circumdati</taxon>
    </lineage>
</organism>
<feature type="domain" description="Nephrocystin 3-like N-terminal" evidence="4">
    <location>
        <begin position="349"/>
        <end position="521"/>
    </location>
</feature>
<dbReference type="Proteomes" id="UP000235023">
    <property type="component" value="Unassembled WGS sequence"/>
</dbReference>
<dbReference type="InterPro" id="IPR053137">
    <property type="entry name" value="NLR-like"/>
</dbReference>
<evidence type="ECO:0000259" key="3">
    <source>
        <dbReference type="Pfam" id="PF01048"/>
    </source>
</evidence>
<dbReference type="Pfam" id="PF24883">
    <property type="entry name" value="NPHP3_N"/>
    <property type="match status" value="1"/>
</dbReference>
<dbReference type="SMART" id="SM00248">
    <property type="entry name" value="ANK"/>
    <property type="match status" value="4"/>
</dbReference>
<protein>
    <submittedName>
        <fullName evidence="5">Uncharacterized protein</fullName>
    </submittedName>
</protein>
<dbReference type="InterPro" id="IPR035994">
    <property type="entry name" value="Nucleoside_phosphorylase_sf"/>
</dbReference>
<keyword evidence="2" id="KW-0040">ANK repeat</keyword>
<feature type="domain" description="Nucleoside phosphorylase" evidence="3">
    <location>
        <begin position="15"/>
        <end position="285"/>
    </location>
</feature>
<dbReference type="GO" id="GO:0009116">
    <property type="term" value="P:nucleoside metabolic process"/>
    <property type="evidence" value="ECO:0007669"/>
    <property type="project" value="InterPro"/>
</dbReference>
<dbReference type="Gene3D" id="3.40.50.300">
    <property type="entry name" value="P-loop containing nucleotide triphosphate hydrolases"/>
    <property type="match status" value="1"/>
</dbReference>